<organism evidence="1 2">
    <name type="scientific">Streptomyces rectiviolaceus</name>
    <dbReference type="NCBI Taxonomy" id="332591"/>
    <lineage>
        <taxon>Bacteria</taxon>
        <taxon>Bacillati</taxon>
        <taxon>Actinomycetota</taxon>
        <taxon>Actinomycetes</taxon>
        <taxon>Kitasatosporales</taxon>
        <taxon>Streptomycetaceae</taxon>
        <taxon>Streptomyces</taxon>
    </lineage>
</organism>
<evidence type="ECO:0000313" key="2">
    <source>
        <dbReference type="Proteomes" id="UP001501637"/>
    </source>
</evidence>
<gene>
    <name evidence="1" type="ORF">GCM10010449_63010</name>
</gene>
<keyword evidence="2" id="KW-1185">Reference proteome</keyword>
<accession>A0ABP6N1I8</accession>
<protein>
    <submittedName>
        <fullName evidence="1">Helix-turn-helix transcriptional regulator</fullName>
    </submittedName>
</protein>
<comment type="caution">
    <text evidence="1">The sequence shown here is derived from an EMBL/GenBank/DDBJ whole genome shotgun (WGS) entry which is preliminary data.</text>
</comment>
<name>A0ABP6N1I8_9ACTN</name>
<sequence length="234" mass="25720">MSGPVHPPPPFNARAARLLREKLDMAPGHVAYGMRVSYGLEYVSPDHVTAWEQGRAVPTSNELAALAGALWCAPHELIGAPRSLRDHRLACGLAIEDVARVTGLDVRAYQHMEETNTWTGNRRQSAHLGSVLKLGPRDFVAVTGLEDELARLLVEAVSTRWQAHIRPIAKLLSMDRHDLQEPLKAMHQEYQSLLTATLGRVGNAAASGETGRRYLEDIVDHFWSRTPGRDSGGA</sequence>
<evidence type="ECO:0000313" key="1">
    <source>
        <dbReference type="EMBL" id="GAA3133537.1"/>
    </source>
</evidence>
<reference evidence="2" key="1">
    <citation type="journal article" date="2019" name="Int. J. Syst. Evol. Microbiol.">
        <title>The Global Catalogue of Microorganisms (GCM) 10K type strain sequencing project: providing services to taxonomists for standard genome sequencing and annotation.</title>
        <authorList>
            <consortium name="The Broad Institute Genomics Platform"/>
            <consortium name="The Broad Institute Genome Sequencing Center for Infectious Disease"/>
            <person name="Wu L."/>
            <person name="Ma J."/>
        </authorList>
    </citation>
    <scope>NUCLEOTIDE SEQUENCE [LARGE SCALE GENOMIC DNA]</scope>
    <source>
        <strain evidence="2">JCM 9092</strain>
    </source>
</reference>
<proteinExistence type="predicted"/>
<dbReference type="Proteomes" id="UP001501637">
    <property type="component" value="Unassembled WGS sequence"/>
</dbReference>
<dbReference type="EMBL" id="BAAAUG010000132">
    <property type="protein sequence ID" value="GAA3133537.1"/>
    <property type="molecule type" value="Genomic_DNA"/>
</dbReference>